<dbReference type="EMBL" id="GG692401">
    <property type="protein sequence ID" value="EER31248.1"/>
    <property type="molecule type" value="Genomic_DNA"/>
</dbReference>
<evidence type="ECO:0000259" key="1">
    <source>
        <dbReference type="PROSITE" id="PS50181"/>
    </source>
</evidence>
<dbReference type="GeneID" id="8299052"/>
<gene>
    <name evidence="2" type="ORF">CTRG_04978</name>
</gene>
<sequence length="585" mass="69018">MNLIDLPDSIKNNIIKYLPQQALINLSLTNYKFYKPCQRQLYKNITIMVNPPLRCKLKRELDFQDSTQTMIYGYESFRNKQTNLSMVYARIMILIQSLTINVELMGYIQSICVIGDLQKDFNDNDDIVTALVKLVGILQELDRFYISDYKLRQKLDLSKLRLKSWIVDDITELSNDPKITELLIGENKVMKNFDEFASKLTSLILPDDANKYWDWISTNLFNSNNKNDLILPNVTRFKFVFNFDMSLNARLLKLINWNQLKELELIFGYKDINDDDYVIDCLNMIPSTPNLKKLSIIQGQLYPTHEQNELFDLNIFTFLEHLLAIADLKYLSIKHNVHPLGNLPDGMDGYYKRRWNLFMIVLPKIINNHNIILVLPNLFQTFAGYEQHMNTVLWIGCKCPHCKIYLELIDEFLLYHKYYDKDSKRYKDLNVSHLFSEIGQQLNLRMIQDELLTQMNHLSFPLINHLWDFHSNTNNRPFKCYDIQTVDQGEYDDDNYDPKIPIRCLFNQQVYKGIPESMSHYVNTLVTKLINLDRGDAEARDVNEFFNDGGDIEYKINLKKLIINGFNYIIDRETNGTHFYENVYD</sequence>
<dbReference type="KEGG" id="ctp:CTRG_04978"/>
<name>C5MFY5_CANTT</name>
<organism evidence="2 3">
    <name type="scientific">Candida tropicalis (strain ATCC MYA-3404 / T1)</name>
    <name type="common">Yeast</name>
    <dbReference type="NCBI Taxonomy" id="294747"/>
    <lineage>
        <taxon>Eukaryota</taxon>
        <taxon>Fungi</taxon>
        <taxon>Dikarya</taxon>
        <taxon>Ascomycota</taxon>
        <taxon>Saccharomycotina</taxon>
        <taxon>Pichiomycetes</taxon>
        <taxon>Debaryomycetaceae</taxon>
        <taxon>Candida/Lodderomyces clade</taxon>
        <taxon>Candida</taxon>
    </lineage>
</organism>
<dbReference type="HOGENOM" id="CLU_446963_0_0_1"/>
<accession>C5MFY5</accession>
<dbReference type="STRING" id="294747.C5MFY5"/>
<evidence type="ECO:0000313" key="2">
    <source>
        <dbReference type="EMBL" id="EER31248.1"/>
    </source>
</evidence>
<dbReference type="AlphaFoldDB" id="C5MFY5"/>
<dbReference type="OrthoDB" id="3976101at2759"/>
<protein>
    <recommendedName>
        <fullName evidence="1">F-box domain-containing protein</fullName>
    </recommendedName>
</protein>
<dbReference type="RefSeq" id="XP_002550680.1">
    <property type="nucleotide sequence ID" value="XM_002550634.1"/>
</dbReference>
<dbReference type="eggNOG" id="ENOG502R4NW">
    <property type="taxonomic scope" value="Eukaryota"/>
</dbReference>
<proteinExistence type="predicted"/>
<keyword evidence="3" id="KW-1185">Reference proteome</keyword>
<dbReference type="VEuPathDB" id="FungiDB:CTRG_04978"/>
<evidence type="ECO:0000313" key="3">
    <source>
        <dbReference type="Proteomes" id="UP000002037"/>
    </source>
</evidence>
<reference evidence="2 3" key="1">
    <citation type="journal article" date="2009" name="Nature">
        <title>Evolution of pathogenicity and sexual reproduction in eight Candida genomes.</title>
        <authorList>
            <person name="Butler G."/>
            <person name="Rasmussen M.D."/>
            <person name="Lin M.F."/>
            <person name="Santos M.A."/>
            <person name="Sakthikumar S."/>
            <person name="Munro C.A."/>
            <person name="Rheinbay E."/>
            <person name="Grabherr M."/>
            <person name="Forche A."/>
            <person name="Reedy J.L."/>
            <person name="Agrafioti I."/>
            <person name="Arnaud M.B."/>
            <person name="Bates S."/>
            <person name="Brown A.J."/>
            <person name="Brunke S."/>
            <person name="Costanzo M.C."/>
            <person name="Fitzpatrick D.A."/>
            <person name="de Groot P.W."/>
            <person name="Harris D."/>
            <person name="Hoyer L.L."/>
            <person name="Hube B."/>
            <person name="Klis F.M."/>
            <person name="Kodira C."/>
            <person name="Lennard N."/>
            <person name="Logue M.E."/>
            <person name="Martin R."/>
            <person name="Neiman A.M."/>
            <person name="Nikolaou E."/>
            <person name="Quail M.A."/>
            <person name="Quinn J."/>
            <person name="Santos M.C."/>
            <person name="Schmitzberger F.F."/>
            <person name="Sherlock G."/>
            <person name="Shah P."/>
            <person name="Silverstein K.A."/>
            <person name="Skrzypek M.S."/>
            <person name="Soll D."/>
            <person name="Staggs R."/>
            <person name="Stansfield I."/>
            <person name="Stumpf M.P."/>
            <person name="Sudbery P.E."/>
            <person name="Srikantha T."/>
            <person name="Zeng Q."/>
            <person name="Berman J."/>
            <person name="Berriman M."/>
            <person name="Heitman J."/>
            <person name="Gow N.A."/>
            <person name="Lorenz M.C."/>
            <person name="Birren B.W."/>
            <person name="Kellis M."/>
            <person name="Cuomo C.A."/>
        </authorList>
    </citation>
    <scope>NUCLEOTIDE SEQUENCE [LARGE SCALE GENOMIC DNA]</scope>
    <source>
        <strain evidence="3">ATCC MYA-3404 / T1</strain>
    </source>
</reference>
<dbReference type="Proteomes" id="UP000002037">
    <property type="component" value="Unassembled WGS sequence"/>
</dbReference>
<dbReference type="InterPro" id="IPR001810">
    <property type="entry name" value="F-box_dom"/>
</dbReference>
<feature type="domain" description="F-box" evidence="1">
    <location>
        <begin position="1"/>
        <end position="45"/>
    </location>
</feature>
<dbReference type="PROSITE" id="PS50181">
    <property type="entry name" value="FBOX"/>
    <property type="match status" value="1"/>
</dbReference>